<organism evidence="3 4">
    <name type="scientific">Candidatus Nitrosymbiomonas proteolyticus</name>
    <dbReference type="NCBI Taxonomy" id="2608984"/>
    <lineage>
        <taxon>Bacteria</taxon>
        <taxon>Bacillati</taxon>
        <taxon>Armatimonadota</taxon>
        <taxon>Armatimonadota incertae sedis</taxon>
        <taxon>Candidatus Nitrosymbiomonas</taxon>
    </lineage>
</organism>
<evidence type="ECO:0000259" key="2">
    <source>
        <dbReference type="Pfam" id="PF07589"/>
    </source>
</evidence>
<dbReference type="NCBIfam" id="TIGR02595">
    <property type="entry name" value="PEP_CTERM"/>
    <property type="match status" value="1"/>
</dbReference>
<dbReference type="KEGG" id="npy:NPRO_06420"/>
<dbReference type="EMBL" id="AP021858">
    <property type="protein sequence ID" value="BBO23047.1"/>
    <property type="molecule type" value="Genomic_DNA"/>
</dbReference>
<name>A0A809S394_9BACT</name>
<feature type="chain" id="PRO_5035299866" description="Ice-binding protein C-terminal domain-containing protein" evidence="1">
    <location>
        <begin position="21"/>
        <end position="189"/>
    </location>
</feature>
<feature type="signal peptide" evidence="1">
    <location>
        <begin position="1"/>
        <end position="20"/>
    </location>
</feature>
<dbReference type="Pfam" id="PF07589">
    <property type="entry name" value="PEP-CTERM"/>
    <property type="match status" value="1"/>
</dbReference>
<accession>A0A809S394</accession>
<dbReference type="AlphaFoldDB" id="A0A809S394"/>
<protein>
    <recommendedName>
        <fullName evidence="2">Ice-binding protein C-terminal domain-containing protein</fullName>
    </recommendedName>
</protein>
<keyword evidence="1" id="KW-0732">Signal</keyword>
<evidence type="ECO:0000313" key="3">
    <source>
        <dbReference type="EMBL" id="BBO23047.1"/>
    </source>
</evidence>
<feature type="domain" description="Ice-binding protein C-terminal" evidence="2">
    <location>
        <begin position="164"/>
        <end position="184"/>
    </location>
</feature>
<gene>
    <name evidence="3" type="ORF">NPRO_06420</name>
</gene>
<reference evidence="3" key="1">
    <citation type="journal article" name="DNA Res.">
        <title>The physiological potential of anammox bacteria as revealed by their core genome structure.</title>
        <authorList>
            <person name="Okubo T."/>
            <person name="Toyoda A."/>
            <person name="Fukuhara K."/>
            <person name="Uchiyama I."/>
            <person name="Harigaya Y."/>
            <person name="Kuroiwa M."/>
            <person name="Suzuki T."/>
            <person name="Murakami Y."/>
            <person name="Suwa Y."/>
            <person name="Takami H."/>
        </authorList>
    </citation>
    <scope>NUCLEOTIDE SEQUENCE</scope>
    <source>
        <strain evidence="3">317325-2</strain>
    </source>
</reference>
<dbReference type="Proteomes" id="UP000662873">
    <property type="component" value="Chromosome"/>
</dbReference>
<evidence type="ECO:0000256" key="1">
    <source>
        <dbReference type="SAM" id="SignalP"/>
    </source>
</evidence>
<evidence type="ECO:0000313" key="4">
    <source>
        <dbReference type="Proteomes" id="UP000662873"/>
    </source>
</evidence>
<proteinExistence type="predicted"/>
<sequence length="189" mass="19466">MMRRTGLLLGALCAVSAAQAITFTPISITGPGSFGGTVGPFGSSGIEYTLPSLYVTGAGVNAVTLHYQVTATAGHYLTSVTALPNGSARFATVDIVAAHNPGPQTLVMSQTAGGTLEALNSGTMNFAGQESFFDVFVDIDLTNAGITSISKVSILSLTYTEQVVPEPASLLALGIGSVSLLRRRAKRRN</sequence>
<dbReference type="InterPro" id="IPR013424">
    <property type="entry name" value="Ice-binding_C"/>
</dbReference>